<proteinExistence type="predicted"/>
<comment type="caution">
    <text evidence="2">The sequence shown here is derived from an EMBL/GenBank/DDBJ whole genome shotgun (WGS) entry which is preliminary data.</text>
</comment>
<evidence type="ECO:0000313" key="2">
    <source>
        <dbReference type="EMBL" id="RDX99566.1"/>
    </source>
</evidence>
<dbReference type="Proteomes" id="UP000257109">
    <property type="component" value="Unassembled WGS sequence"/>
</dbReference>
<organism evidence="2 3">
    <name type="scientific">Mucuna pruriens</name>
    <name type="common">Velvet bean</name>
    <name type="synonym">Dolichos pruriens</name>
    <dbReference type="NCBI Taxonomy" id="157652"/>
    <lineage>
        <taxon>Eukaryota</taxon>
        <taxon>Viridiplantae</taxon>
        <taxon>Streptophyta</taxon>
        <taxon>Embryophyta</taxon>
        <taxon>Tracheophyta</taxon>
        <taxon>Spermatophyta</taxon>
        <taxon>Magnoliopsida</taxon>
        <taxon>eudicotyledons</taxon>
        <taxon>Gunneridae</taxon>
        <taxon>Pentapetalae</taxon>
        <taxon>rosids</taxon>
        <taxon>fabids</taxon>
        <taxon>Fabales</taxon>
        <taxon>Fabaceae</taxon>
        <taxon>Papilionoideae</taxon>
        <taxon>50 kb inversion clade</taxon>
        <taxon>NPAAA clade</taxon>
        <taxon>indigoferoid/millettioid clade</taxon>
        <taxon>Phaseoleae</taxon>
        <taxon>Mucuna</taxon>
    </lineage>
</organism>
<evidence type="ECO:0000313" key="3">
    <source>
        <dbReference type="Proteomes" id="UP000257109"/>
    </source>
</evidence>
<dbReference type="AlphaFoldDB" id="A0A371HA12"/>
<reference evidence="2" key="1">
    <citation type="submission" date="2018-05" db="EMBL/GenBank/DDBJ databases">
        <title>Draft genome of Mucuna pruriens seed.</title>
        <authorList>
            <person name="Nnadi N.E."/>
            <person name="Vos R."/>
            <person name="Hasami M.H."/>
            <person name="Devisetty U.K."/>
            <person name="Aguiy J.C."/>
        </authorList>
    </citation>
    <scope>NUCLEOTIDE SEQUENCE [LARGE SCALE GENOMIC DNA]</scope>
    <source>
        <strain evidence="2">JCA_2017</strain>
    </source>
</reference>
<gene>
    <name evidence="2" type="ORF">CR513_17356</name>
</gene>
<feature type="domain" description="GAG-pre-integrase" evidence="1">
    <location>
        <begin position="108"/>
        <end position="156"/>
    </location>
</feature>
<dbReference type="InterPro" id="IPR025724">
    <property type="entry name" value="GAG-pre-integrase_dom"/>
</dbReference>
<evidence type="ECO:0000259" key="1">
    <source>
        <dbReference type="Pfam" id="PF13976"/>
    </source>
</evidence>
<feature type="non-terminal residue" evidence="2">
    <location>
        <position position="1"/>
    </location>
</feature>
<dbReference type="OrthoDB" id="1935865at2759"/>
<name>A0A371HA12_MUCPR</name>
<accession>A0A371HA12</accession>
<keyword evidence="3" id="KW-1185">Reference proteome</keyword>
<sequence length="230" mass="26599">MENLLLVRENGDIQRMNLMFVIGIKVQGNQGFRNLRKPSLRENKLRVGNDPEVLVESVGDINLVLDKLGLNFTFGDRKIILMLNSQIITFDNIPLSLVVENFGTKRFKIKEKSFMMWHKRLGHIFKEKVERLTKANILPSLNFDDFITSVDCIRRKFTKTKNKGATRSLYLLIIIHIDTSGPLTPTFCEKYEALEIFKIFKIEVEKQLGKMIKIVRSNHGGEYYGKYGVT</sequence>
<dbReference type="Pfam" id="PF13976">
    <property type="entry name" value="gag_pre-integrs"/>
    <property type="match status" value="1"/>
</dbReference>
<dbReference type="EMBL" id="QJKJ01003200">
    <property type="protein sequence ID" value="RDX99566.1"/>
    <property type="molecule type" value="Genomic_DNA"/>
</dbReference>
<protein>
    <recommendedName>
        <fullName evidence="1">GAG-pre-integrase domain-containing protein</fullName>
    </recommendedName>
</protein>